<evidence type="ECO:0000313" key="3">
    <source>
        <dbReference type="Proteomes" id="UP000823775"/>
    </source>
</evidence>
<accession>A0ABS8VFV5</accession>
<dbReference type="PANTHER" id="PTHR47463">
    <property type="entry name" value="F-BOX PROTEIN SKIP16"/>
    <property type="match status" value="1"/>
</dbReference>
<dbReference type="Proteomes" id="UP000823775">
    <property type="component" value="Unassembled WGS sequence"/>
</dbReference>
<comment type="caution">
    <text evidence="2">The sequence shown here is derived from an EMBL/GenBank/DDBJ whole genome shotgun (WGS) entry which is preliminary data.</text>
</comment>
<dbReference type="PANTHER" id="PTHR47463:SF2">
    <property type="entry name" value="F-BOX PROTEIN SKIP16"/>
    <property type="match status" value="1"/>
</dbReference>
<reference evidence="2 3" key="1">
    <citation type="journal article" date="2021" name="BMC Genomics">
        <title>Datura genome reveals duplications of psychoactive alkaloid biosynthetic genes and high mutation rate following tissue culture.</title>
        <authorList>
            <person name="Rajewski A."/>
            <person name="Carter-House D."/>
            <person name="Stajich J."/>
            <person name="Litt A."/>
        </authorList>
    </citation>
    <scope>NUCLEOTIDE SEQUENCE [LARGE SCALE GENOMIC DNA]</scope>
    <source>
        <strain evidence="2">AR-01</strain>
    </source>
</reference>
<gene>
    <name evidence="2" type="primary">SKIP16_2</name>
    <name evidence="2" type="ORF">HAX54_034605</name>
</gene>
<evidence type="ECO:0000259" key="1">
    <source>
        <dbReference type="Pfam" id="PF12937"/>
    </source>
</evidence>
<name>A0ABS8VFV5_DATST</name>
<proteinExistence type="predicted"/>
<keyword evidence="3" id="KW-1185">Reference proteome</keyword>
<dbReference type="Gene3D" id="1.20.1280.50">
    <property type="match status" value="1"/>
</dbReference>
<dbReference type="SUPFAM" id="SSF81383">
    <property type="entry name" value="F-box domain"/>
    <property type="match status" value="1"/>
</dbReference>
<feature type="domain" description="F-box" evidence="1">
    <location>
        <begin position="14"/>
        <end position="47"/>
    </location>
</feature>
<dbReference type="EMBL" id="JACEIK010004473">
    <property type="protein sequence ID" value="MCD9645589.1"/>
    <property type="molecule type" value="Genomic_DNA"/>
</dbReference>
<dbReference type="Pfam" id="PF12937">
    <property type="entry name" value="F-box-like"/>
    <property type="match status" value="1"/>
</dbReference>
<dbReference type="InterPro" id="IPR001810">
    <property type="entry name" value="F-box_dom"/>
</dbReference>
<evidence type="ECO:0000313" key="2">
    <source>
        <dbReference type="EMBL" id="MCD9645589.1"/>
    </source>
</evidence>
<organism evidence="2 3">
    <name type="scientific">Datura stramonium</name>
    <name type="common">Jimsonweed</name>
    <name type="synonym">Common thornapple</name>
    <dbReference type="NCBI Taxonomy" id="4076"/>
    <lineage>
        <taxon>Eukaryota</taxon>
        <taxon>Viridiplantae</taxon>
        <taxon>Streptophyta</taxon>
        <taxon>Embryophyta</taxon>
        <taxon>Tracheophyta</taxon>
        <taxon>Spermatophyta</taxon>
        <taxon>Magnoliopsida</taxon>
        <taxon>eudicotyledons</taxon>
        <taxon>Gunneridae</taxon>
        <taxon>Pentapetalae</taxon>
        <taxon>asterids</taxon>
        <taxon>lamiids</taxon>
        <taxon>Solanales</taxon>
        <taxon>Solanaceae</taxon>
        <taxon>Solanoideae</taxon>
        <taxon>Datureae</taxon>
        <taxon>Datura</taxon>
    </lineage>
</organism>
<protein>
    <submittedName>
        <fullName evidence="2">F-box protein skip16</fullName>
    </submittedName>
</protein>
<dbReference type="InterPro" id="IPR036047">
    <property type="entry name" value="F-box-like_dom_sf"/>
</dbReference>
<sequence length="116" mass="13289">MDLEGLGGLTMHVILSKLAPQDAASVACVSKRFRNWSSDELLWSRFCADDLDLSSPLDPLGNPMPSFKWIGTYTGSESWGVLLDHFYERKAPKHYLLFQLRWNNALNQRMMENIKV</sequence>